<dbReference type="EMBL" id="CP088280">
    <property type="protein sequence ID" value="UGX98518.1"/>
    <property type="molecule type" value="Genomic_DNA"/>
</dbReference>
<evidence type="ECO:0000313" key="3">
    <source>
        <dbReference type="Proteomes" id="UP000564836"/>
    </source>
</evidence>
<organism evidence="1">
    <name type="scientific">Bradyrhizobium barranii subsp. barranii</name>
    <dbReference type="NCBI Taxonomy" id="2823807"/>
    <lineage>
        <taxon>Bacteria</taxon>
        <taxon>Pseudomonadati</taxon>
        <taxon>Pseudomonadota</taxon>
        <taxon>Alphaproteobacteria</taxon>
        <taxon>Hyphomicrobiales</taxon>
        <taxon>Nitrobacteraceae</taxon>
        <taxon>Bradyrhizobium</taxon>
        <taxon>Bradyrhizobium barranii</taxon>
    </lineage>
</organism>
<gene>
    <name evidence="2" type="ORF">G6321_00026715</name>
    <name evidence="1" type="ORF">G6321_41520</name>
</gene>
<dbReference type="AlphaFoldDB" id="A0A7Z0QJD0"/>
<dbReference type="Proteomes" id="UP000564836">
    <property type="component" value="Chromosome"/>
</dbReference>
<protein>
    <recommendedName>
        <fullName evidence="4">Collagen-like protein</fullName>
    </recommendedName>
</protein>
<name>A0A7Z0QJD0_9BRAD</name>
<accession>A0A7Z0QJD0</accession>
<dbReference type="EMBL" id="JACBFH010000001">
    <property type="protein sequence ID" value="NYY94649.1"/>
    <property type="molecule type" value="Genomic_DNA"/>
</dbReference>
<evidence type="ECO:0000313" key="1">
    <source>
        <dbReference type="EMBL" id="NYY94649.1"/>
    </source>
</evidence>
<evidence type="ECO:0008006" key="4">
    <source>
        <dbReference type="Google" id="ProtNLM"/>
    </source>
</evidence>
<dbReference type="InterPro" id="IPR012334">
    <property type="entry name" value="Pectin_lyas_fold"/>
</dbReference>
<dbReference type="RefSeq" id="WP_166341142.1">
    <property type="nucleotide sequence ID" value="NZ_CP088280.1"/>
</dbReference>
<evidence type="ECO:0000313" key="2">
    <source>
        <dbReference type="EMBL" id="UGX98518.1"/>
    </source>
</evidence>
<sequence length="297" mass="30341">MSHTSGVFATDLAAGKWLFITAVAAGPQGPQGNPGTNGTDGVDGADGTNGVNGIGYGGTSITSLTIGAGTKTFATQNVLAYLPGNYVRASSAANGANFMEGTVASYSGGALTLNVTSFGGAGTFADWTFSVAGLPGTLSSYAQAESGAVSSPLIRRLNNTLFASEFGAVGDDTTNDYTSLQAFLNAVASSGKEGRFDSGKRYFVSGNDLTFTGGAGHNGRALFGYGAQLRTDPSQFGRVGLVITRPNFTFARPEEARITLIEGLSFNAYQNGNGAFGIQGTGISNLVLRNLSIVRSE</sequence>
<reference evidence="2 3" key="1">
    <citation type="journal article" date="2017" name="Syst. Appl. Microbiol.">
        <title>Soybeans inoculated with root zone soils of Canadian native legumes harbour diverse and novel Bradyrhizobium spp. that possess agricultural potential.</title>
        <authorList>
            <person name="Bromfield E.S.P."/>
            <person name="Cloutier S."/>
            <person name="Tambong J.T."/>
            <person name="Tran Thi T.V."/>
        </authorList>
    </citation>
    <scope>NUCLEOTIDE SEQUENCE [LARGE SCALE GENOMIC DNA]</scope>
    <source>
        <strain evidence="2 3">323S2</strain>
    </source>
</reference>
<reference evidence="1" key="2">
    <citation type="submission" date="2020-06" db="EMBL/GenBank/DDBJ databases">
        <title>Whole Genome Sequence of Bradyrhizobium sp. Strain 323S2.</title>
        <authorList>
            <person name="Bromfield E.S.P."/>
        </authorList>
    </citation>
    <scope>NUCLEOTIDE SEQUENCE [LARGE SCALE GENOMIC DNA]</scope>
    <source>
        <strain evidence="1">323S2</strain>
    </source>
</reference>
<proteinExistence type="predicted"/>
<dbReference type="InterPro" id="IPR011050">
    <property type="entry name" value="Pectin_lyase_fold/virulence"/>
</dbReference>
<dbReference type="Gene3D" id="2.160.20.10">
    <property type="entry name" value="Single-stranded right-handed beta-helix, Pectin lyase-like"/>
    <property type="match status" value="1"/>
</dbReference>
<reference evidence="2 3" key="3">
    <citation type="journal article" date="2022" name="Int. J. Syst. Evol. Microbiol.">
        <title>Strains of Bradyrhizobium barranii sp. nov. associated with legumes native to Canada are symbionts of soybeans and belong to different subspecies (subsp. barranii subsp. nov. and subsp. apii subsp. nov.) and symbiovars (sv. glycinearum and sv. septentrionale).</title>
        <authorList>
            <person name="Bromfield E.S.P."/>
            <person name="Cloutier S."/>
            <person name="Wasai-Hara S."/>
            <person name="Minamisawa K."/>
        </authorList>
    </citation>
    <scope>NUCLEOTIDE SEQUENCE [LARGE SCALE GENOMIC DNA]</scope>
    <source>
        <strain evidence="2 3">323S2</strain>
    </source>
</reference>
<dbReference type="SUPFAM" id="SSF51126">
    <property type="entry name" value="Pectin lyase-like"/>
    <property type="match status" value="1"/>
</dbReference>